<accession>A0AAN8IK52</accession>
<dbReference type="Pfam" id="PF13650">
    <property type="entry name" value="Asp_protease_2"/>
    <property type="match status" value="1"/>
</dbReference>
<dbReference type="PANTHER" id="PTHR47331:SF5">
    <property type="entry name" value="RIBONUCLEASE H"/>
    <property type="match status" value="1"/>
</dbReference>
<gene>
    <name evidence="2" type="ORF">GCK32_010744</name>
    <name evidence="3" type="ORF">GCK32_017430</name>
</gene>
<dbReference type="EMBL" id="WIXE01020612">
    <property type="protein sequence ID" value="KAK5969093.1"/>
    <property type="molecule type" value="Genomic_DNA"/>
</dbReference>
<reference evidence="3 4" key="1">
    <citation type="submission" date="2019-10" db="EMBL/GenBank/DDBJ databases">
        <title>Assembly and Annotation for the nematode Trichostrongylus colubriformis.</title>
        <authorList>
            <person name="Martin J."/>
        </authorList>
    </citation>
    <scope>NUCLEOTIDE SEQUENCE [LARGE SCALE GENOMIC DNA]</scope>
    <source>
        <strain evidence="3">G859</strain>
        <tissue evidence="3">Whole worm</tissue>
    </source>
</reference>
<sequence length="351" mass="39524">MELLFNTIEDVLSGEEMVNFYIDQSSSTPQTTVVRDTKKQGKPPENLCMFCKGGHKPMFCSTYKTPRERAKYLRDQRLCQLCASPHHKSTECKRRNCFKCGGAHHTSCCFSTSPEDNAANESPQQKQAVHPNKSNTTKRQVKGSQKVNVVVEREQVGEIETDVLEVQSSQEIQQFSTTILPIGEVKVVDNRKGKLRNIPVLLDTGAEISFIDNALADELQLQAVSEKTILLHTFGSKRIEKKRCRLVHVEVQDVEGKYHDLELLTHDSLTKPMRSPPLLEEDLQFIKSLNLSVTYGRKERQIQPLILLGCDQGSDFFLQKLATLSQGGTDVRDKFSKYNQAKLKGGTSTGH</sequence>
<name>A0AAN8IK52_TRICO</name>
<evidence type="ECO:0000313" key="3">
    <source>
        <dbReference type="EMBL" id="KAK5973533.1"/>
    </source>
</evidence>
<dbReference type="PANTHER" id="PTHR47331">
    <property type="entry name" value="PHD-TYPE DOMAIN-CONTAINING PROTEIN"/>
    <property type="match status" value="1"/>
</dbReference>
<dbReference type="Gene3D" id="2.40.70.10">
    <property type="entry name" value="Acid Proteases"/>
    <property type="match status" value="1"/>
</dbReference>
<evidence type="ECO:0000256" key="1">
    <source>
        <dbReference type="SAM" id="MobiDB-lite"/>
    </source>
</evidence>
<protein>
    <submittedName>
        <fullName evidence="3">Tas retrotransposon peptidase A16</fullName>
    </submittedName>
</protein>
<dbReference type="SUPFAM" id="SSF50630">
    <property type="entry name" value="Acid proteases"/>
    <property type="match status" value="1"/>
</dbReference>
<evidence type="ECO:0000313" key="4">
    <source>
        <dbReference type="Proteomes" id="UP001331761"/>
    </source>
</evidence>
<proteinExistence type="predicted"/>
<dbReference type="Proteomes" id="UP001331761">
    <property type="component" value="Unassembled WGS sequence"/>
</dbReference>
<comment type="caution">
    <text evidence="3">The sequence shown here is derived from an EMBL/GenBank/DDBJ whole genome shotgun (WGS) entry which is preliminary data.</text>
</comment>
<dbReference type="AlphaFoldDB" id="A0AAN8IK52"/>
<organism evidence="3 4">
    <name type="scientific">Trichostrongylus colubriformis</name>
    <name type="common">Black scour worm</name>
    <dbReference type="NCBI Taxonomy" id="6319"/>
    <lineage>
        <taxon>Eukaryota</taxon>
        <taxon>Metazoa</taxon>
        <taxon>Ecdysozoa</taxon>
        <taxon>Nematoda</taxon>
        <taxon>Chromadorea</taxon>
        <taxon>Rhabditida</taxon>
        <taxon>Rhabditina</taxon>
        <taxon>Rhabditomorpha</taxon>
        <taxon>Strongyloidea</taxon>
        <taxon>Trichostrongylidae</taxon>
        <taxon>Trichostrongylus</taxon>
    </lineage>
</organism>
<dbReference type="EMBL" id="WIXE01015368">
    <property type="protein sequence ID" value="KAK5973533.1"/>
    <property type="molecule type" value="Genomic_DNA"/>
</dbReference>
<keyword evidence="4" id="KW-1185">Reference proteome</keyword>
<dbReference type="InterPro" id="IPR021109">
    <property type="entry name" value="Peptidase_aspartic_dom_sf"/>
</dbReference>
<feature type="region of interest" description="Disordered" evidence="1">
    <location>
        <begin position="114"/>
        <end position="144"/>
    </location>
</feature>
<evidence type="ECO:0000313" key="2">
    <source>
        <dbReference type="EMBL" id="KAK5969093.1"/>
    </source>
</evidence>